<gene>
    <name evidence="1" type="ORF">CLOSTMETH_03748</name>
</gene>
<dbReference type="STRING" id="537013.CLOSTMETH_03748"/>
<evidence type="ECO:0000313" key="2">
    <source>
        <dbReference type="Proteomes" id="UP000003340"/>
    </source>
</evidence>
<dbReference type="AlphaFoldDB" id="C0EIQ3"/>
<organism evidence="1 2">
    <name type="scientific">[Clostridium] methylpentosum DSM 5476</name>
    <dbReference type="NCBI Taxonomy" id="537013"/>
    <lineage>
        <taxon>Bacteria</taxon>
        <taxon>Bacillati</taxon>
        <taxon>Bacillota</taxon>
        <taxon>Clostridia</taxon>
        <taxon>Eubacteriales</taxon>
        <taxon>Oscillospiraceae</taxon>
        <taxon>Oscillospiraceae incertae sedis</taxon>
    </lineage>
</organism>
<comment type="caution">
    <text evidence="1">The sequence shown here is derived from an EMBL/GenBank/DDBJ whole genome shotgun (WGS) entry which is preliminary data.</text>
</comment>
<dbReference type="EMBL" id="ACEC01000129">
    <property type="protein sequence ID" value="EEG28640.1"/>
    <property type="molecule type" value="Genomic_DNA"/>
</dbReference>
<dbReference type="HOGENOM" id="CLU_2681204_0_0_9"/>
<name>C0EIQ3_9FIRM</name>
<protein>
    <submittedName>
        <fullName evidence="1">Uncharacterized protein</fullName>
    </submittedName>
</protein>
<reference evidence="1 2" key="1">
    <citation type="submission" date="2009-01" db="EMBL/GenBank/DDBJ databases">
        <authorList>
            <person name="Fulton L."/>
            <person name="Clifton S."/>
            <person name="Fulton B."/>
            <person name="Xu J."/>
            <person name="Minx P."/>
            <person name="Pepin K.H."/>
            <person name="Johnson M."/>
            <person name="Bhonagiri V."/>
            <person name="Nash W.E."/>
            <person name="Mardis E.R."/>
            <person name="Wilson R.K."/>
        </authorList>
    </citation>
    <scope>NUCLEOTIDE SEQUENCE [LARGE SCALE GENOMIC DNA]</scope>
    <source>
        <strain evidence="1 2">DSM 5476</strain>
    </source>
</reference>
<proteinExistence type="predicted"/>
<evidence type="ECO:0000313" key="1">
    <source>
        <dbReference type="EMBL" id="EEG28640.1"/>
    </source>
</evidence>
<keyword evidence="2" id="KW-1185">Reference proteome</keyword>
<reference evidence="1 2" key="2">
    <citation type="submission" date="2009-02" db="EMBL/GenBank/DDBJ databases">
        <title>Draft genome sequence of Clostridium methylpentosum (DSM 5476).</title>
        <authorList>
            <person name="Sudarsanam P."/>
            <person name="Ley R."/>
            <person name="Guruge J."/>
            <person name="Turnbaugh P.J."/>
            <person name="Mahowald M."/>
            <person name="Liep D."/>
            <person name="Gordon J."/>
        </authorList>
    </citation>
    <scope>NUCLEOTIDE SEQUENCE [LARGE SCALE GENOMIC DNA]</scope>
    <source>
        <strain evidence="1 2">DSM 5476</strain>
    </source>
</reference>
<dbReference type="Proteomes" id="UP000003340">
    <property type="component" value="Unassembled WGS sequence"/>
</dbReference>
<accession>C0EIQ3</accession>
<sequence>MYLCCGEPGEYGIAFCALSDIWAIRYGMDAIELLQEMGNFLRRAANLRLGSGQAFCTRVWGVSSKCESLLWRIR</sequence>